<keyword evidence="1" id="KW-0472">Membrane</keyword>
<accession>A0A2P6R900</accession>
<keyword evidence="1" id="KW-1133">Transmembrane helix</keyword>
<keyword evidence="1" id="KW-0812">Transmembrane</keyword>
<comment type="caution">
    <text evidence="2">The sequence shown here is derived from an EMBL/GenBank/DDBJ whole genome shotgun (WGS) entry which is preliminary data.</text>
</comment>
<evidence type="ECO:0000313" key="3">
    <source>
        <dbReference type="Proteomes" id="UP000238479"/>
    </source>
</evidence>
<dbReference type="Proteomes" id="UP000238479">
    <property type="component" value="Chromosome 3"/>
</dbReference>
<dbReference type="AlphaFoldDB" id="A0A2P6R900"/>
<keyword evidence="3" id="KW-1185">Reference proteome</keyword>
<sequence>MCLENRYLASQLSVNSVTYLDSSHSPYSRFLVSFSSSLFTLISNSHSFELFFIHSSSSTFQTSLVIASPLIVLNTEISRSNSRTVACPFSLSSHFLFYNLHSVTRIFEGPFRFVRLRCTLATHLLTANLPLHYFLGLEVHACPLSLLFLSSRCMMFLPFFYVVFVSLPCFCFCFIQVSSSLCFVLTFSSLDSSLFISVHLYHISSAANFVQIFHKSLTEHTYQLSSNLIARLPTFSLRGRNSSNE</sequence>
<gene>
    <name evidence="2" type="ORF">RchiOBHm_Chr3g0462641</name>
</gene>
<evidence type="ECO:0000313" key="2">
    <source>
        <dbReference type="EMBL" id="PRQ42899.1"/>
    </source>
</evidence>
<name>A0A2P6R900_ROSCH</name>
<dbReference type="Gramene" id="PRQ42899">
    <property type="protein sequence ID" value="PRQ42899"/>
    <property type="gene ID" value="RchiOBHm_Chr3g0462641"/>
</dbReference>
<organism evidence="2 3">
    <name type="scientific">Rosa chinensis</name>
    <name type="common">China rose</name>
    <dbReference type="NCBI Taxonomy" id="74649"/>
    <lineage>
        <taxon>Eukaryota</taxon>
        <taxon>Viridiplantae</taxon>
        <taxon>Streptophyta</taxon>
        <taxon>Embryophyta</taxon>
        <taxon>Tracheophyta</taxon>
        <taxon>Spermatophyta</taxon>
        <taxon>Magnoliopsida</taxon>
        <taxon>eudicotyledons</taxon>
        <taxon>Gunneridae</taxon>
        <taxon>Pentapetalae</taxon>
        <taxon>rosids</taxon>
        <taxon>fabids</taxon>
        <taxon>Rosales</taxon>
        <taxon>Rosaceae</taxon>
        <taxon>Rosoideae</taxon>
        <taxon>Rosoideae incertae sedis</taxon>
        <taxon>Rosa</taxon>
    </lineage>
</organism>
<evidence type="ECO:0000256" key="1">
    <source>
        <dbReference type="SAM" id="Phobius"/>
    </source>
</evidence>
<feature type="transmembrane region" description="Helical" evidence="1">
    <location>
        <begin position="156"/>
        <end position="177"/>
    </location>
</feature>
<proteinExistence type="predicted"/>
<protein>
    <submittedName>
        <fullName evidence="2">Uncharacterized protein</fullName>
    </submittedName>
</protein>
<dbReference type="EMBL" id="PDCK01000041">
    <property type="protein sequence ID" value="PRQ42899.1"/>
    <property type="molecule type" value="Genomic_DNA"/>
</dbReference>
<reference evidence="2 3" key="1">
    <citation type="journal article" date="2018" name="Nat. Genet.">
        <title>The Rosa genome provides new insights in the design of modern roses.</title>
        <authorList>
            <person name="Bendahmane M."/>
        </authorList>
    </citation>
    <scope>NUCLEOTIDE SEQUENCE [LARGE SCALE GENOMIC DNA]</scope>
    <source>
        <strain evidence="3">cv. Old Blush</strain>
    </source>
</reference>